<evidence type="ECO:0000313" key="5">
    <source>
        <dbReference type="EMBL" id="MET4579224.1"/>
    </source>
</evidence>
<dbReference type="InterPro" id="IPR036390">
    <property type="entry name" value="WH_DNA-bd_sf"/>
</dbReference>
<evidence type="ECO:0000259" key="4">
    <source>
        <dbReference type="PROSITE" id="PS50949"/>
    </source>
</evidence>
<dbReference type="InterPro" id="IPR000524">
    <property type="entry name" value="Tscrpt_reg_HTH_GntR"/>
</dbReference>
<feature type="domain" description="HTH gntR-type" evidence="4">
    <location>
        <begin position="1"/>
        <end position="68"/>
    </location>
</feature>
<proteinExistence type="predicted"/>
<dbReference type="PANTHER" id="PTHR43537">
    <property type="entry name" value="TRANSCRIPTIONAL REGULATOR, GNTR FAMILY"/>
    <property type="match status" value="1"/>
</dbReference>
<name>A0ABV2QDW6_9BURK</name>
<keyword evidence="3" id="KW-0804">Transcription</keyword>
<reference evidence="5 6" key="1">
    <citation type="submission" date="2024-06" db="EMBL/GenBank/DDBJ databases">
        <title>Sorghum-associated microbial communities from plants grown in Nebraska, USA.</title>
        <authorList>
            <person name="Schachtman D."/>
        </authorList>
    </citation>
    <scope>NUCLEOTIDE SEQUENCE [LARGE SCALE GENOMIC DNA]</scope>
    <source>
        <strain evidence="5 6">2709</strain>
    </source>
</reference>
<evidence type="ECO:0000256" key="3">
    <source>
        <dbReference type="ARBA" id="ARBA00023163"/>
    </source>
</evidence>
<dbReference type="SUPFAM" id="SSF48008">
    <property type="entry name" value="GntR ligand-binding domain-like"/>
    <property type="match status" value="1"/>
</dbReference>
<dbReference type="Gene3D" id="1.10.10.10">
    <property type="entry name" value="Winged helix-like DNA-binding domain superfamily/Winged helix DNA-binding domain"/>
    <property type="match status" value="1"/>
</dbReference>
<evidence type="ECO:0000313" key="6">
    <source>
        <dbReference type="Proteomes" id="UP001549320"/>
    </source>
</evidence>
<sequence length="228" mass="25438">MKDSDSAYSLMRERIVAGQYAPGQQIKEAPIARELSISRTPVRVALKRLIEDGLATSDTGQGVHVVVWGDKDIEETFHLRMLLEPYAAFLAAERGGEVLVEHLHGLNEEMSAGIRSGDVEKIQLVNRAFHQALLDQCGSPRLRGILESMADIPILSRSFYLSDQAELLQSLRHHEELTLACADGDGETARKAMELHLRAAYRRFVRRRAGYQEAVRRAAGSSTDPEKF</sequence>
<dbReference type="Proteomes" id="UP001549320">
    <property type="component" value="Unassembled WGS sequence"/>
</dbReference>
<keyword evidence="1" id="KW-0805">Transcription regulation</keyword>
<comment type="caution">
    <text evidence="5">The sequence shown here is derived from an EMBL/GenBank/DDBJ whole genome shotgun (WGS) entry which is preliminary data.</text>
</comment>
<evidence type="ECO:0000256" key="1">
    <source>
        <dbReference type="ARBA" id="ARBA00023015"/>
    </source>
</evidence>
<keyword evidence="2 5" id="KW-0238">DNA-binding</keyword>
<accession>A0ABV2QDW6</accession>
<keyword evidence="6" id="KW-1185">Reference proteome</keyword>
<dbReference type="GO" id="GO:0003677">
    <property type="term" value="F:DNA binding"/>
    <property type="evidence" value="ECO:0007669"/>
    <property type="project" value="UniProtKB-KW"/>
</dbReference>
<organism evidence="5 6">
    <name type="scientific">Ottowia thiooxydans</name>
    <dbReference type="NCBI Taxonomy" id="219182"/>
    <lineage>
        <taxon>Bacteria</taxon>
        <taxon>Pseudomonadati</taxon>
        <taxon>Pseudomonadota</taxon>
        <taxon>Betaproteobacteria</taxon>
        <taxon>Burkholderiales</taxon>
        <taxon>Comamonadaceae</taxon>
        <taxon>Ottowia</taxon>
    </lineage>
</organism>
<dbReference type="SMART" id="SM00345">
    <property type="entry name" value="HTH_GNTR"/>
    <property type="match status" value="1"/>
</dbReference>
<dbReference type="InterPro" id="IPR011711">
    <property type="entry name" value="GntR_C"/>
</dbReference>
<dbReference type="Gene3D" id="1.20.120.530">
    <property type="entry name" value="GntR ligand-binding domain-like"/>
    <property type="match status" value="1"/>
</dbReference>
<dbReference type="InterPro" id="IPR036388">
    <property type="entry name" value="WH-like_DNA-bd_sf"/>
</dbReference>
<protein>
    <submittedName>
        <fullName evidence="5">DNA-binding GntR family transcriptional regulator</fullName>
    </submittedName>
</protein>
<dbReference type="PROSITE" id="PS50949">
    <property type="entry name" value="HTH_GNTR"/>
    <property type="match status" value="1"/>
</dbReference>
<dbReference type="SMART" id="SM00895">
    <property type="entry name" value="FCD"/>
    <property type="match status" value="1"/>
</dbReference>
<dbReference type="InterPro" id="IPR008920">
    <property type="entry name" value="TF_FadR/GntR_C"/>
</dbReference>
<dbReference type="RefSeq" id="WP_354447104.1">
    <property type="nucleotide sequence ID" value="NZ_JBEPSH010000008.1"/>
</dbReference>
<dbReference type="SUPFAM" id="SSF46785">
    <property type="entry name" value="Winged helix' DNA-binding domain"/>
    <property type="match status" value="1"/>
</dbReference>
<dbReference type="Pfam" id="PF00392">
    <property type="entry name" value="GntR"/>
    <property type="match status" value="1"/>
</dbReference>
<evidence type="ECO:0000256" key="2">
    <source>
        <dbReference type="ARBA" id="ARBA00023125"/>
    </source>
</evidence>
<dbReference type="EMBL" id="JBEPSH010000008">
    <property type="protein sequence ID" value="MET4579224.1"/>
    <property type="molecule type" value="Genomic_DNA"/>
</dbReference>
<dbReference type="Pfam" id="PF07729">
    <property type="entry name" value="FCD"/>
    <property type="match status" value="1"/>
</dbReference>
<dbReference type="PANTHER" id="PTHR43537:SF24">
    <property type="entry name" value="GLUCONATE OPERON TRANSCRIPTIONAL REPRESSOR"/>
    <property type="match status" value="1"/>
</dbReference>
<gene>
    <name evidence="5" type="ORF">ABIE13_004347</name>
</gene>